<gene>
    <name evidence="3" type="ORF">LTRI10_LOCUS14182</name>
</gene>
<keyword evidence="4" id="KW-1185">Reference proteome</keyword>
<dbReference type="AlphaFoldDB" id="A0AAV2DE69"/>
<dbReference type="InterPro" id="IPR036291">
    <property type="entry name" value="NAD(P)-bd_dom_sf"/>
</dbReference>
<evidence type="ECO:0000313" key="4">
    <source>
        <dbReference type="Proteomes" id="UP001497516"/>
    </source>
</evidence>
<dbReference type="PANTHER" id="PTHR43180">
    <property type="entry name" value="3-OXOACYL-(ACYL-CARRIER-PROTEIN) REDUCTASE (AFU_ORTHOLOGUE AFUA_6G11210)"/>
    <property type="match status" value="1"/>
</dbReference>
<organism evidence="3 4">
    <name type="scientific">Linum trigynum</name>
    <dbReference type="NCBI Taxonomy" id="586398"/>
    <lineage>
        <taxon>Eukaryota</taxon>
        <taxon>Viridiplantae</taxon>
        <taxon>Streptophyta</taxon>
        <taxon>Embryophyta</taxon>
        <taxon>Tracheophyta</taxon>
        <taxon>Spermatophyta</taxon>
        <taxon>Magnoliopsida</taxon>
        <taxon>eudicotyledons</taxon>
        <taxon>Gunneridae</taxon>
        <taxon>Pentapetalae</taxon>
        <taxon>rosids</taxon>
        <taxon>fabids</taxon>
        <taxon>Malpighiales</taxon>
        <taxon>Linaceae</taxon>
        <taxon>Linum</taxon>
    </lineage>
</organism>
<accession>A0AAV2DE69</accession>
<dbReference type="EMBL" id="OZ034815">
    <property type="protein sequence ID" value="CAL1372159.1"/>
    <property type="molecule type" value="Genomic_DNA"/>
</dbReference>
<evidence type="ECO:0000256" key="1">
    <source>
        <dbReference type="ARBA" id="ARBA00006484"/>
    </source>
</evidence>
<dbReference type="GO" id="GO:0016491">
    <property type="term" value="F:oxidoreductase activity"/>
    <property type="evidence" value="ECO:0007669"/>
    <property type="project" value="UniProtKB-KW"/>
</dbReference>
<comment type="similarity">
    <text evidence="1">Belongs to the short-chain dehydrogenases/reductases (SDR) family.</text>
</comment>
<keyword evidence="2" id="KW-0560">Oxidoreductase</keyword>
<evidence type="ECO:0000256" key="2">
    <source>
        <dbReference type="ARBA" id="ARBA00023002"/>
    </source>
</evidence>
<reference evidence="3 4" key="1">
    <citation type="submission" date="2024-04" db="EMBL/GenBank/DDBJ databases">
        <authorList>
            <person name="Fracassetti M."/>
        </authorList>
    </citation>
    <scope>NUCLEOTIDE SEQUENCE [LARGE SCALE GENOMIC DNA]</scope>
</reference>
<dbReference type="Pfam" id="PF13561">
    <property type="entry name" value="adh_short_C2"/>
    <property type="match status" value="1"/>
</dbReference>
<sequence>MSRLIDEEEQPLKVYYISLQILSYLGGDLQHIYMTALNIFVLGEYGIRVNSISPYGVGATPMGVETTGMDEEEFDGVFTAMANLKGVALKAEDVSEAALTMVSDQSRYISGVNLLVDRGYSLRSCA</sequence>
<evidence type="ECO:0000313" key="3">
    <source>
        <dbReference type="EMBL" id="CAL1372159.1"/>
    </source>
</evidence>
<dbReference type="Proteomes" id="UP001497516">
    <property type="component" value="Chromosome 2"/>
</dbReference>
<dbReference type="InterPro" id="IPR002347">
    <property type="entry name" value="SDR_fam"/>
</dbReference>
<protein>
    <submittedName>
        <fullName evidence="3">Uncharacterized protein</fullName>
    </submittedName>
</protein>
<proteinExistence type="inferred from homology"/>
<dbReference type="Gene3D" id="3.40.50.720">
    <property type="entry name" value="NAD(P)-binding Rossmann-like Domain"/>
    <property type="match status" value="1"/>
</dbReference>
<name>A0AAV2DE69_9ROSI</name>
<dbReference type="SUPFAM" id="SSF51735">
    <property type="entry name" value="NAD(P)-binding Rossmann-fold domains"/>
    <property type="match status" value="1"/>
</dbReference>
<dbReference type="PANTHER" id="PTHR43180:SF30">
    <property type="entry name" value="MOMILACTONE A SYNTHASE"/>
    <property type="match status" value="1"/>
</dbReference>